<proteinExistence type="inferred from homology"/>
<comment type="caution">
    <text evidence="3">The sequence shown here is derived from an EMBL/GenBank/DDBJ whole genome shotgun (WGS) entry which is preliminary data.</text>
</comment>
<evidence type="ECO:0000256" key="2">
    <source>
        <dbReference type="ARBA" id="ARBA00022649"/>
    </source>
</evidence>
<organism evidence="3 4">
    <name type="scientific">Pelotalea chapellei</name>
    <dbReference type="NCBI Taxonomy" id="44671"/>
    <lineage>
        <taxon>Bacteria</taxon>
        <taxon>Pseudomonadati</taxon>
        <taxon>Thermodesulfobacteriota</taxon>
        <taxon>Desulfuromonadia</taxon>
        <taxon>Geobacterales</taxon>
        <taxon>Geobacteraceae</taxon>
        <taxon>Pelotalea</taxon>
    </lineage>
</organism>
<dbReference type="RefSeq" id="WP_214296491.1">
    <property type="nucleotide sequence ID" value="NZ_JAHDYS010000002.1"/>
</dbReference>
<dbReference type="PANTHER" id="PTHR33755:SF8">
    <property type="entry name" value="TOXIN PARE2"/>
    <property type="match status" value="1"/>
</dbReference>
<accession>A0ABS5U535</accession>
<gene>
    <name evidence="3" type="ORF">KJB30_03200</name>
</gene>
<name>A0ABS5U535_9BACT</name>
<dbReference type="InterPro" id="IPR051803">
    <property type="entry name" value="TA_system_RelE-like_toxin"/>
</dbReference>
<reference evidence="3 4" key="1">
    <citation type="submission" date="2021-05" db="EMBL/GenBank/DDBJ databases">
        <title>The draft genome of Geobacter chapellei DSM 13688.</title>
        <authorList>
            <person name="Xu Z."/>
            <person name="Masuda Y."/>
            <person name="Itoh H."/>
            <person name="Senoo K."/>
        </authorList>
    </citation>
    <scope>NUCLEOTIDE SEQUENCE [LARGE SCALE GENOMIC DNA]</scope>
    <source>
        <strain evidence="3 4">DSM 13688</strain>
    </source>
</reference>
<protein>
    <submittedName>
        <fullName evidence="3">Type II toxin-antitoxin system RelE/ParE family toxin</fullName>
    </submittedName>
</protein>
<dbReference type="EMBL" id="JAHDYS010000002">
    <property type="protein sequence ID" value="MBT1070781.1"/>
    <property type="molecule type" value="Genomic_DNA"/>
</dbReference>
<keyword evidence="2" id="KW-1277">Toxin-antitoxin system</keyword>
<dbReference type="InterPro" id="IPR035093">
    <property type="entry name" value="RelE/ParE_toxin_dom_sf"/>
</dbReference>
<dbReference type="Proteomes" id="UP000784128">
    <property type="component" value="Unassembled WGS sequence"/>
</dbReference>
<evidence type="ECO:0000313" key="3">
    <source>
        <dbReference type="EMBL" id="MBT1070781.1"/>
    </source>
</evidence>
<comment type="similarity">
    <text evidence="1">Belongs to the RelE toxin family.</text>
</comment>
<evidence type="ECO:0000313" key="4">
    <source>
        <dbReference type="Proteomes" id="UP000784128"/>
    </source>
</evidence>
<dbReference type="InterPro" id="IPR007712">
    <property type="entry name" value="RelE/ParE_toxin"/>
</dbReference>
<keyword evidence="4" id="KW-1185">Reference proteome</keyword>
<dbReference type="Pfam" id="PF05016">
    <property type="entry name" value="ParE_toxin"/>
    <property type="match status" value="1"/>
</dbReference>
<dbReference type="Gene3D" id="3.30.2310.20">
    <property type="entry name" value="RelE-like"/>
    <property type="match status" value="1"/>
</dbReference>
<evidence type="ECO:0000256" key="1">
    <source>
        <dbReference type="ARBA" id="ARBA00006226"/>
    </source>
</evidence>
<sequence>MNIRFLEPARNELDDAFDWYEMEQSGLGQRFLSEIQSALKRITVFPDSCAVIAPGLRRCMTRKFPYMLVYGLENDTVVIVAVAHMHRTPHYWQGR</sequence>
<dbReference type="PANTHER" id="PTHR33755">
    <property type="entry name" value="TOXIN PARE1-RELATED"/>
    <property type="match status" value="1"/>
</dbReference>